<evidence type="ECO:0000256" key="8">
    <source>
        <dbReference type="ARBA" id="ARBA00022989"/>
    </source>
</evidence>
<dbReference type="InterPro" id="IPR001708">
    <property type="entry name" value="YidC/ALB3/OXA1/COX18"/>
</dbReference>
<feature type="compositionally biased region" description="Basic residues" evidence="17">
    <location>
        <begin position="314"/>
        <end position="324"/>
    </location>
</feature>
<dbReference type="AlphaFoldDB" id="A0A5C1Y4T3"/>
<accession>A0A5C1Y4T3</accession>
<feature type="region of interest" description="Disordered" evidence="17">
    <location>
        <begin position="295"/>
        <end position="324"/>
    </location>
</feature>
<sequence length="324" mass="36522">MDFIGTILWPIKWVIEAILVGFHWLLSHIGLSADAGITWVLAIVGLVLVVRAALIPIFVRQIKSQRKMLEVAPQLKKIQDKYRGKKDQFSREAMQRETMALYQKAGTNPLSSCLPLLIQMPIFFSLFSVLNEARNDKAGVGFLTQELSDNFGRASLFDVAPLRYSLVDAFNYGEVWVAIIAIVMILVMTASQFYTQLQIMSKNQTPEMKASPMFRQQRILLYILPVVFLISGLAFPIGVMFYWLTSNIWTMVQQALVIRNMPTPGSEAALAREARLAKRNRLKIADDAEALADQLEVEPAKPTTTQRQQPVNKARAKKQGGPKR</sequence>
<evidence type="ECO:0000256" key="7">
    <source>
        <dbReference type="ARBA" id="ARBA00022927"/>
    </source>
</evidence>
<evidence type="ECO:0000256" key="1">
    <source>
        <dbReference type="ARBA" id="ARBA00004651"/>
    </source>
</evidence>
<keyword evidence="6 16" id="KW-0812">Transmembrane</keyword>
<evidence type="ECO:0000313" key="21">
    <source>
        <dbReference type="Proteomes" id="UP000322159"/>
    </source>
</evidence>
<comment type="subcellular location">
    <subcellularLocation>
        <location evidence="1">Cell membrane</location>
        <topology evidence="1">Multi-pass membrane protein</topology>
    </subcellularLocation>
    <subcellularLocation>
        <location evidence="16">Membrane</location>
        <topology evidence="16">Multi-pass membrane protein</topology>
    </subcellularLocation>
</comment>
<comment type="subunit">
    <text evidence="12">Interacts with the Sec translocase complex via SecD. Specifically interacts with transmembrane segments of nascent integral membrane proteins during membrane integration.</text>
</comment>
<keyword evidence="21" id="KW-1185">Reference proteome</keyword>
<keyword evidence="10" id="KW-0143">Chaperone</keyword>
<keyword evidence="4" id="KW-0813">Transport</keyword>
<feature type="transmembrane region" description="Helical" evidence="18">
    <location>
        <begin position="7"/>
        <end position="25"/>
    </location>
</feature>
<evidence type="ECO:0000256" key="6">
    <source>
        <dbReference type="ARBA" id="ARBA00022692"/>
    </source>
</evidence>
<protein>
    <recommendedName>
        <fullName evidence="3">Membrane protein insertase YidC</fullName>
    </recommendedName>
    <alternativeName>
        <fullName evidence="15">Foldase YidC</fullName>
    </alternativeName>
    <alternativeName>
        <fullName evidence="14">Membrane integrase YidC</fullName>
    </alternativeName>
    <alternativeName>
        <fullName evidence="13">Membrane protein YidC</fullName>
    </alternativeName>
</protein>
<dbReference type="OrthoDB" id="9780552at2"/>
<dbReference type="CDD" id="cd20070">
    <property type="entry name" value="5TM_YidC_Alb3"/>
    <property type="match status" value="1"/>
</dbReference>
<keyword evidence="9 18" id="KW-0472">Membrane</keyword>
<evidence type="ECO:0000256" key="11">
    <source>
        <dbReference type="ARBA" id="ARBA00025034"/>
    </source>
</evidence>
<dbReference type="GO" id="GO:0015031">
    <property type="term" value="P:protein transport"/>
    <property type="evidence" value="ECO:0007669"/>
    <property type="project" value="UniProtKB-KW"/>
</dbReference>
<evidence type="ECO:0000256" key="14">
    <source>
        <dbReference type="ARBA" id="ARBA00033245"/>
    </source>
</evidence>
<gene>
    <name evidence="20" type="primary">yidC</name>
    <name evidence="20" type="ORF">FLP23_02830</name>
</gene>
<feature type="transmembrane region" description="Helical" evidence="18">
    <location>
        <begin position="37"/>
        <end position="59"/>
    </location>
</feature>
<name>A0A5C1Y4T3_9MICO</name>
<keyword evidence="8 18" id="KW-1133">Transmembrane helix</keyword>
<dbReference type="GO" id="GO:0005886">
    <property type="term" value="C:plasma membrane"/>
    <property type="evidence" value="ECO:0007669"/>
    <property type="project" value="UniProtKB-SubCell"/>
</dbReference>
<evidence type="ECO:0000256" key="9">
    <source>
        <dbReference type="ARBA" id="ARBA00023136"/>
    </source>
</evidence>
<feature type="transmembrane region" description="Helical" evidence="18">
    <location>
        <begin position="175"/>
        <end position="194"/>
    </location>
</feature>
<dbReference type="GO" id="GO:0051205">
    <property type="term" value="P:protein insertion into membrane"/>
    <property type="evidence" value="ECO:0007669"/>
    <property type="project" value="TreeGrafter"/>
</dbReference>
<comment type="function">
    <text evidence="11">Required for the insertion and/or proper folding and/or complex formation of integral membrane proteins into the membrane. Involved in integration of membrane proteins that insert both dependently and independently of the Sec translocase complex, as well as at least some lipoproteins. Aids folding of multispanning membrane proteins.</text>
</comment>
<evidence type="ECO:0000256" key="17">
    <source>
        <dbReference type="SAM" id="MobiDB-lite"/>
    </source>
</evidence>
<comment type="similarity">
    <text evidence="2">Belongs to the OXA1/ALB3/YidC family. Type 1 subfamily.</text>
</comment>
<organism evidence="20 21">
    <name type="scientific">Protaetiibacter larvae</name>
    <dbReference type="NCBI Taxonomy" id="2592654"/>
    <lineage>
        <taxon>Bacteria</taxon>
        <taxon>Bacillati</taxon>
        <taxon>Actinomycetota</taxon>
        <taxon>Actinomycetes</taxon>
        <taxon>Micrococcales</taxon>
        <taxon>Microbacteriaceae</taxon>
        <taxon>Protaetiibacter</taxon>
    </lineage>
</organism>
<evidence type="ECO:0000256" key="15">
    <source>
        <dbReference type="ARBA" id="ARBA00033342"/>
    </source>
</evidence>
<dbReference type="PANTHER" id="PTHR12428:SF65">
    <property type="entry name" value="CYTOCHROME C OXIDASE ASSEMBLY PROTEIN COX18, MITOCHONDRIAL"/>
    <property type="match status" value="1"/>
</dbReference>
<dbReference type="InterPro" id="IPR028055">
    <property type="entry name" value="YidC/Oxa/ALB_C"/>
</dbReference>
<feature type="domain" description="Membrane insertase YidC/Oxa/ALB C-terminal" evidence="19">
    <location>
        <begin position="39"/>
        <end position="258"/>
    </location>
</feature>
<feature type="transmembrane region" description="Helical" evidence="18">
    <location>
        <begin position="109"/>
        <end position="130"/>
    </location>
</feature>
<dbReference type="PANTHER" id="PTHR12428">
    <property type="entry name" value="OXA1"/>
    <property type="match status" value="1"/>
</dbReference>
<evidence type="ECO:0000256" key="10">
    <source>
        <dbReference type="ARBA" id="ARBA00023186"/>
    </source>
</evidence>
<dbReference type="Proteomes" id="UP000322159">
    <property type="component" value="Chromosome"/>
</dbReference>
<keyword evidence="7" id="KW-0653">Protein transport</keyword>
<evidence type="ECO:0000256" key="18">
    <source>
        <dbReference type="SAM" id="Phobius"/>
    </source>
</evidence>
<evidence type="ECO:0000256" key="4">
    <source>
        <dbReference type="ARBA" id="ARBA00022448"/>
    </source>
</evidence>
<dbReference type="Pfam" id="PF02096">
    <property type="entry name" value="60KD_IMP"/>
    <property type="match status" value="1"/>
</dbReference>
<feature type="transmembrane region" description="Helical" evidence="18">
    <location>
        <begin position="219"/>
        <end position="244"/>
    </location>
</feature>
<dbReference type="NCBIfam" id="NF002350">
    <property type="entry name" value="PRK01315.1"/>
    <property type="match status" value="1"/>
</dbReference>
<evidence type="ECO:0000256" key="16">
    <source>
        <dbReference type="RuleBase" id="RU003945"/>
    </source>
</evidence>
<dbReference type="GO" id="GO:0032977">
    <property type="term" value="F:membrane insertase activity"/>
    <property type="evidence" value="ECO:0007669"/>
    <property type="project" value="InterPro"/>
</dbReference>
<dbReference type="InterPro" id="IPR047196">
    <property type="entry name" value="YidC_ALB_C"/>
</dbReference>
<evidence type="ECO:0000256" key="2">
    <source>
        <dbReference type="ARBA" id="ARBA00010527"/>
    </source>
</evidence>
<evidence type="ECO:0000259" key="19">
    <source>
        <dbReference type="Pfam" id="PF02096"/>
    </source>
</evidence>
<evidence type="ECO:0000256" key="3">
    <source>
        <dbReference type="ARBA" id="ARBA00015325"/>
    </source>
</evidence>
<evidence type="ECO:0000256" key="5">
    <source>
        <dbReference type="ARBA" id="ARBA00022475"/>
    </source>
</evidence>
<evidence type="ECO:0000256" key="12">
    <source>
        <dbReference type="ARBA" id="ARBA00026028"/>
    </source>
</evidence>
<dbReference type="KEGG" id="lyk:FLP23_02830"/>
<proteinExistence type="inferred from homology"/>
<evidence type="ECO:0000256" key="13">
    <source>
        <dbReference type="ARBA" id="ARBA00031538"/>
    </source>
</evidence>
<dbReference type="RefSeq" id="WP_149324474.1">
    <property type="nucleotide sequence ID" value="NZ_CP043504.1"/>
</dbReference>
<feature type="compositionally biased region" description="Polar residues" evidence="17">
    <location>
        <begin position="302"/>
        <end position="311"/>
    </location>
</feature>
<evidence type="ECO:0000313" key="20">
    <source>
        <dbReference type="EMBL" id="QEO09043.1"/>
    </source>
</evidence>
<dbReference type="NCBIfam" id="TIGR03592">
    <property type="entry name" value="yidC_oxa1_cterm"/>
    <property type="match status" value="1"/>
</dbReference>
<dbReference type="EMBL" id="CP043504">
    <property type="protein sequence ID" value="QEO09043.1"/>
    <property type="molecule type" value="Genomic_DNA"/>
</dbReference>
<keyword evidence="5" id="KW-1003">Cell membrane</keyword>
<reference evidence="20 21" key="1">
    <citation type="submission" date="2019-09" db="EMBL/GenBank/DDBJ databases">
        <title>Genome sequencing of strain KACC 19322.</title>
        <authorList>
            <person name="Heo J."/>
            <person name="Kim S.-J."/>
            <person name="Kim J.-S."/>
            <person name="Hong S.-B."/>
            <person name="Kwon S.-W."/>
        </authorList>
    </citation>
    <scope>NUCLEOTIDE SEQUENCE [LARGE SCALE GENOMIC DNA]</scope>
    <source>
        <strain evidence="20 21">KACC 19322</strain>
    </source>
</reference>